<dbReference type="GO" id="GO:0005829">
    <property type="term" value="C:cytosol"/>
    <property type="evidence" value="ECO:0007669"/>
    <property type="project" value="TreeGrafter"/>
</dbReference>
<evidence type="ECO:0000256" key="4">
    <source>
        <dbReference type="ARBA" id="ARBA00007317"/>
    </source>
</evidence>
<dbReference type="SUPFAM" id="SSF52777">
    <property type="entry name" value="CoA-dependent acyltransferases"/>
    <property type="match status" value="1"/>
</dbReference>
<dbReference type="InterPro" id="IPR023213">
    <property type="entry name" value="CAT-like_dom_sf"/>
</dbReference>
<dbReference type="GO" id="GO:0004149">
    <property type="term" value="F:dihydrolipoyllysine-residue succinyltransferase activity"/>
    <property type="evidence" value="ECO:0007669"/>
    <property type="project" value="UniProtKB-UniRule"/>
</dbReference>
<dbReference type="UniPathway" id="UPA00868">
    <property type="reaction ID" value="UER00840"/>
</dbReference>
<dbReference type="Pfam" id="PF00364">
    <property type="entry name" value="Biotin_lipoyl"/>
    <property type="match status" value="2"/>
</dbReference>
<keyword evidence="9 13" id="KW-0808">Transferase</keyword>
<dbReference type="PANTHER" id="PTHR43416">
    <property type="entry name" value="DIHYDROLIPOYLLYSINE-RESIDUE SUCCINYLTRANSFERASE COMPONENT OF 2-OXOGLUTARATE DEHYDROGENASE COMPLEX, MITOCHONDRIAL-RELATED"/>
    <property type="match status" value="1"/>
</dbReference>
<evidence type="ECO:0000256" key="11">
    <source>
        <dbReference type="ARBA" id="ARBA00023315"/>
    </source>
</evidence>
<dbReference type="NCBIfam" id="NF004309">
    <property type="entry name" value="PRK05704.1"/>
    <property type="match status" value="1"/>
</dbReference>
<reference evidence="18" key="1">
    <citation type="submission" date="2018-09" db="EMBL/GenBank/DDBJ databases">
        <title>Paracoccus onubensis nov. sp. a moderate halophilic bacterium isolated from Gruta de las Maravillas (Aracena, Spain).</title>
        <authorList>
            <person name="Jurado V."/>
            <person name="Gutierrez-Patricio S."/>
            <person name="Gonzalez-Pimentel J.L."/>
            <person name="Miller A.Z."/>
            <person name="Laiz L."/>
            <person name="Saiz-Jimenez C."/>
        </authorList>
    </citation>
    <scope>NUCLEOTIDE SEQUENCE [LARGE SCALE GENOMIC DNA]</scope>
    <source>
        <strain evidence="18">DSM 26381</strain>
    </source>
</reference>
<feature type="compositionally biased region" description="Low complexity" evidence="14">
    <location>
        <begin position="193"/>
        <end position="202"/>
    </location>
</feature>
<dbReference type="EC" id="2.3.1.61" evidence="6 13"/>
<dbReference type="Gene3D" id="4.10.320.10">
    <property type="entry name" value="E3-binding domain"/>
    <property type="match status" value="1"/>
</dbReference>
<comment type="pathway">
    <text evidence="3 13">Amino-acid degradation; L-lysine degradation via saccharopine pathway; glutaryl-CoA from L-lysine: step 6/6.</text>
</comment>
<proteinExistence type="inferred from homology"/>
<comment type="cofactor">
    <cofactor evidence="1">
        <name>(R)-lipoate</name>
        <dbReference type="ChEBI" id="CHEBI:83088"/>
    </cofactor>
</comment>
<dbReference type="Gene3D" id="2.40.50.100">
    <property type="match status" value="2"/>
</dbReference>
<evidence type="ECO:0000256" key="7">
    <source>
        <dbReference type="ARBA" id="ARBA00019511"/>
    </source>
</evidence>
<dbReference type="Pfam" id="PF02817">
    <property type="entry name" value="E3_binding"/>
    <property type="match status" value="1"/>
</dbReference>
<dbReference type="GO" id="GO:0033512">
    <property type="term" value="P:L-lysine catabolic process to acetyl-CoA via saccharopine"/>
    <property type="evidence" value="ECO:0007669"/>
    <property type="project" value="UniProtKB-UniRule"/>
</dbReference>
<dbReference type="InterPro" id="IPR011053">
    <property type="entry name" value="Single_hybrid_motif"/>
</dbReference>
<evidence type="ECO:0000256" key="3">
    <source>
        <dbReference type="ARBA" id="ARBA00005145"/>
    </source>
</evidence>
<keyword evidence="18" id="KW-1185">Reference proteome</keyword>
<feature type="domain" description="Lipoyl-binding" evidence="15">
    <location>
        <begin position="2"/>
        <end position="77"/>
    </location>
</feature>
<dbReference type="FunFam" id="3.30.559.10:FF:000007">
    <property type="entry name" value="Dihydrolipoamide acetyltransferase component of pyruvate dehydrogenase complex"/>
    <property type="match status" value="1"/>
</dbReference>
<evidence type="ECO:0000313" key="17">
    <source>
        <dbReference type="EMBL" id="RJL05774.1"/>
    </source>
</evidence>
<feature type="region of interest" description="Disordered" evidence="14">
    <location>
        <begin position="82"/>
        <end position="110"/>
    </location>
</feature>
<protein>
    <recommendedName>
        <fullName evidence="7 13">Dihydrolipoyllysine-residue succinyltransferase component of 2-oxoglutarate dehydrogenase complex</fullName>
        <ecNumber evidence="6 13">2.3.1.61</ecNumber>
    </recommendedName>
    <alternativeName>
        <fullName evidence="13">2-oxoglutarate dehydrogenase complex component E2</fullName>
    </alternativeName>
</protein>
<dbReference type="PROSITE" id="PS50968">
    <property type="entry name" value="BIOTINYL_LIPOYL"/>
    <property type="match status" value="2"/>
</dbReference>
<evidence type="ECO:0000313" key="18">
    <source>
        <dbReference type="Proteomes" id="UP000283587"/>
    </source>
</evidence>
<dbReference type="Gene3D" id="3.30.559.10">
    <property type="entry name" value="Chloramphenicol acetyltransferase-like domain"/>
    <property type="match status" value="1"/>
</dbReference>
<dbReference type="InterPro" id="IPR036625">
    <property type="entry name" value="E3-bd_dom_sf"/>
</dbReference>
<feature type="compositionally biased region" description="Basic and acidic residues" evidence="14">
    <location>
        <begin position="215"/>
        <end position="225"/>
    </location>
</feature>
<dbReference type="EMBL" id="QZEW01000106">
    <property type="protein sequence ID" value="RJL05774.1"/>
    <property type="molecule type" value="Genomic_DNA"/>
</dbReference>
<dbReference type="RefSeq" id="WP_119900373.1">
    <property type="nucleotide sequence ID" value="NZ_QNRC01000020.1"/>
</dbReference>
<dbReference type="GO" id="GO:0045252">
    <property type="term" value="C:oxoglutarate dehydrogenase complex"/>
    <property type="evidence" value="ECO:0007669"/>
    <property type="project" value="UniProtKB-UniRule"/>
</dbReference>
<dbReference type="GO" id="GO:0006099">
    <property type="term" value="P:tricarboxylic acid cycle"/>
    <property type="evidence" value="ECO:0007669"/>
    <property type="project" value="UniProtKB-UniRule"/>
</dbReference>
<dbReference type="InterPro" id="IPR006255">
    <property type="entry name" value="SucB"/>
</dbReference>
<dbReference type="SUPFAM" id="SSF47005">
    <property type="entry name" value="Peripheral subunit-binding domain of 2-oxo acid dehydrogenase complex"/>
    <property type="match status" value="1"/>
</dbReference>
<evidence type="ECO:0000256" key="13">
    <source>
        <dbReference type="RuleBase" id="RU361138"/>
    </source>
</evidence>
<feature type="compositionally biased region" description="Basic and acidic residues" evidence="14">
    <location>
        <begin position="245"/>
        <end position="255"/>
    </location>
</feature>
<organism evidence="17 18">
    <name type="scientific">Paracoccus siganidrum</name>
    <dbReference type="NCBI Taxonomy" id="1276757"/>
    <lineage>
        <taxon>Bacteria</taxon>
        <taxon>Pseudomonadati</taxon>
        <taxon>Pseudomonadota</taxon>
        <taxon>Alphaproteobacteria</taxon>
        <taxon>Rhodobacterales</taxon>
        <taxon>Paracoccaceae</taxon>
        <taxon>Paracoccus</taxon>
    </lineage>
</organism>
<dbReference type="AlphaFoldDB" id="A0A418ZZ30"/>
<dbReference type="NCBIfam" id="TIGR01347">
    <property type="entry name" value="sucB"/>
    <property type="match status" value="1"/>
</dbReference>
<gene>
    <name evidence="17" type="primary">odhB</name>
    <name evidence="17" type="ORF">D3P05_19045</name>
</gene>
<dbReference type="OrthoDB" id="9805770at2"/>
<feature type="domain" description="Peripheral subunit-binding (PSBD)" evidence="16">
    <location>
        <begin position="221"/>
        <end position="258"/>
    </location>
</feature>
<evidence type="ECO:0000256" key="9">
    <source>
        <dbReference type="ARBA" id="ARBA00022679"/>
    </source>
</evidence>
<evidence type="ECO:0000259" key="15">
    <source>
        <dbReference type="PROSITE" id="PS50968"/>
    </source>
</evidence>
<evidence type="ECO:0000256" key="12">
    <source>
        <dbReference type="ARBA" id="ARBA00052761"/>
    </source>
</evidence>
<dbReference type="InterPro" id="IPR050537">
    <property type="entry name" value="2-oxoacid_dehydrogenase"/>
</dbReference>
<dbReference type="InterPro" id="IPR000089">
    <property type="entry name" value="Biotin_lipoyl"/>
</dbReference>
<dbReference type="CDD" id="cd06849">
    <property type="entry name" value="lipoyl_domain"/>
    <property type="match status" value="2"/>
</dbReference>
<dbReference type="PANTHER" id="PTHR43416:SF5">
    <property type="entry name" value="DIHYDROLIPOYLLYSINE-RESIDUE SUCCINYLTRANSFERASE COMPONENT OF 2-OXOGLUTARATE DEHYDROGENASE COMPLEX, MITOCHONDRIAL"/>
    <property type="match status" value="1"/>
</dbReference>
<dbReference type="SUPFAM" id="SSF51230">
    <property type="entry name" value="Single hybrid motif"/>
    <property type="match status" value="2"/>
</dbReference>
<evidence type="ECO:0000256" key="8">
    <source>
        <dbReference type="ARBA" id="ARBA00022532"/>
    </source>
</evidence>
<evidence type="ECO:0000256" key="1">
    <source>
        <dbReference type="ARBA" id="ARBA00001938"/>
    </source>
</evidence>
<evidence type="ECO:0000256" key="14">
    <source>
        <dbReference type="SAM" id="MobiDB-lite"/>
    </source>
</evidence>
<feature type="domain" description="Lipoyl-binding" evidence="15">
    <location>
        <begin position="112"/>
        <end position="187"/>
    </location>
</feature>
<evidence type="ECO:0000259" key="16">
    <source>
        <dbReference type="PROSITE" id="PS51826"/>
    </source>
</evidence>
<comment type="function">
    <text evidence="2 13">E2 component of the 2-oxoglutarate dehydrogenase (OGDH) complex which catalyzes the second step in the conversion of 2-oxoglutarate to succinyl-CoA and CO(2).</text>
</comment>
<feature type="compositionally biased region" description="Low complexity" evidence="14">
    <location>
        <begin position="256"/>
        <end position="278"/>
    </location>
</feature>
<evidence type="ECO:0000256" key="5">
    <source>
        <dbReference type="ARBA" id="ARBA00011666"/>
    </source>
</evidence>
<evidence type="ECO:0000256" key="10">
    <source>
        <dbReference type="ARBA" id="ARBA00022823"/>
    </source>
</evidence>
<name>A0A418ZZ30_9RHOB</name>
<evidence type="ECO:0000256" key="2">
    <source>
        <dbReference type="ARBA" id="ARBA00004052"/>
    </source>
</evidence>
<comment type="caution">
    <text evidence="17">The sequence shown here is derived from an EMBL/GenBank/DDBJ whole genome shotgun (WGS) entry which is preliminary data.</text>
</comment>
<dbReference type="PROSITE" id="PS51826">
    <property type="entry name" value="PSBD"/>
    <property type="match status" value="1"/>
</dbReference>
<accession>A0A418ZZ30</accession>
<comment type="subunit">
    <text evidence="5">Forms a 24-polypeptide structural core with octahedral symmetry. Part of the 2-oxoglutarate dehydrogenase (OGDH) complex composed of E1 (2-oxoglutarate dehydrogenase), E2 (dihydrolipoamide succinyltransferase) and E3 (dihydrolipoamide dehydrogenase); the complex contains multiple copies of the three enzymatic components (E1, E2 and E3).</text>
</comment>
<keyword evidence="8 13" id="KW-0816">Tricarboxylic acid cycle</keyword>
<dbReference type="InterPro" id="IPR001078">
    <property type="entry name" value="2-oxoacid_DH_actylTfrase"/>
</dbReference>
<dbReference type="Pfam" id="PF00198">
    <property type="entry name" value="2-oxoacid_dh"/>
    <property type="match status" value="1"/>
</dbReference>
<dbReference type="Proteomes" id="UP000283587">
    <property type="component" value="Unassembled WGS sequence"/>
</dbReference>
<feature type="region of interest" description="Disordered" evidence="14">
    <location>
        <begin position="193"/>
        <end position="284"/>
    </location>
</feature>
<keyword evidence="10 13" id="KW-0450">Lipoyl</keyword>
<dbReference type="InterPro" id="IPR004167">
    <property type="entry name" value="PSBD"/>
</dbReference>
<comment type="similarity">
    <text evidence="4 13">Belongs to the 2-oxoacid dehydrogenase family.</text>
</comment>
<evidence type="ECO:0000256" key="6">
    <source>
        <dbReference type="ARBA" id="ARBA00012945"/>
    </source>
</evidence>
<keyword evidence="11 13" id="KW-0012">Acyltransferase</keyword>
<sequence>MTIEVKVPALGESVTEATVATWFKKPGERVEVDEMLCELETDKVTVEVPSPAAGVLAAILAAEGETVAPDALLAQIDETGAATGAAPKTRKPQAAETQAEKTQEGQRMSGKSVDVMVPALGESVTEATVATWFKKVGDSVAMDEMLCELETDKVSVEVPAPAAGVLAEILAEEGATVDAKARLAIITEGAAGAAPSAPAAAPQEKAIDAGPEQPVLRKDVEDAPSAKKAMAEAGVSRDQVAGSGRDGRVMKEDVARAAAAPQAAAPAPATAPRAPSAPGDAAREERVKMTRLRQTIARRLKDAQNTAAMLTTYNEADMSGIMALRNEYKDAFEKKHKVKLGFMSFFVKACCHALKEVPEVNAEIDGTDVVYKNYVNMGVAVGTPSGLVVPVVRDADQKGFAQIEKEIAELGAKGRDGKLTMQEMQGGTFTISNGGVYGSLMSSPILNPPQSGILGMHKIQERPMVVGGQIVIRPMMYLALSYDHRIVDGKGAVTFLVRVKEALEDPRRLLMDL</sequence>
<comment type="catalytic activity">
    <reaction evidence="12 13">
        <text>N(6)-[(R)-dihydrolipoyl]-L-lysyl-[protein] + succinyl-CoA = N(6)-[(R)-S(8)-succinyldihydrolipoyl]-L-lysyl-[protein] + CoA</text>
        <dbReference type="Rhea" id="RHEA:15213"/>
        <dbReference type="Rhea" id="RHEA-COMP:10475"/>
        <dbReference type="Rhea" id="RHEA-COMP:20092"/>
        <dbReference type="ChEBI" id="CHEBI:57287"/>
        <dbReference type="ChEBI" id="CHEBI:57292"/>
        <dbReference type="ChEBI" id="CHEBI:83100"/>
        <dbReference type="ChEBI" id="CHEBI:83120"/>
        <dbReference type="EC" id="2.3.1.61"/>
    </reaction>
</comment>